<keyword evidence="4" id="KW-1185">Reference proteome</keyword>
<comment type="caution">
    <text evidence="3">The sequence shown here is derived from an EMBL/GenBank/DDBJ whole genome shotgun (WGS) entry which is preliminary data.</text>
</comment>
<organism evidence="3 4">
    <name type="scientific">Artemia franciscana</name>
    <name type="common">Brine shrimp</name>
    <name type="synonym">Artemia sanfranciscana</name>
    <dbReference type="NCBI Taxonomy" id="6661"/>
    <lineage>
        <taxon>Eukaryota</taxon>
        <taxon>Metazoa</taxon>
        <taxon>Ecdysozoa</taxon>
        <taxon>Arthropoda</taxon>
        <taxon>Crustacea</taxon>
        <taxon>Branchiopoda</taxon>
        <taxon>Anostraca</taxon>
        <taxon>Artemiidae</taxon>
        <taxon>Artemia</taxon>
    </lineage>
</organism>
<keyword evidence="1" id="KW-1133">Transmembrane helix</keyword>
<evidence type="ECO:0000256" key="2">
    <source>
        <dbReference type="SAM" id="SignalP"/>
    </source>
</evidence>
<feature type="transmembrane region" description="Helical" evidence="1">
    <location>
        <begin position="59"/>
        <end position="84"/>
    </location>
</feature>
<feature type="signal peptide" evidence="2">
    <location>
        <begin position="1"/>
        <end position="19"/>
    </location>
</feature>
<feature type="chain" id="PRO_5041649595" evidence="2">
    <location>
        <begin position="20"/>
        <end position="239"/>
    </location>
</feature>
<dbReference type="EMBL" id="JAVRJZ010000005">
    <property type="protein sequence ID" value="KAK2722399.1"/>
    <property type="molecule type" value="Genomic_DNA"/>
</dbReference>
<dbReference type="AlphaFoldDB" id="A0AA88LDJ2"/>
<gene>
    <name evidence="3" type="ORF">QYM36_002814</name>
</gene>
<evidence type="ECO:0000256" key="1">
    <source>
        <dbReference type="SAM" id="Phobius"/>
    </source>
</evidence>
<sequence>MFLLKFLSFIFLLFNSSFAAVVNADEGSILDDETSEEENGRFLIILPSGALNASTFGTILGPLLALVGTASLLAALAFLLYWVVAAKFKSSGSSGPTYAIASYGSGTGGYGPSYRRNDDIDWSNLNILDYIAMMEEMWNKSDIRDPECQKKLICELHQDQQAIGGFASKVVSLFKYLRYLRLIKLPDEIHETFSDLLTAADEGRKNQNNCSKIYTSCPFSVKDTYDKYFPKDNNIDKKK</sequence>
<name>A0AA88LDJ2_ARTSF</name>
<dbReference type="Proteomes" id="UP001187531">
    <property type="component" value="Unassembled WGS sequence"/>
</dbReference>
<evidence type="ECO:0000313" key="4">
    <source>
        <dbReference type="Proteomes" id="UP001187531"/>
    </source>
</evidence>
<keyword evidence="1" id="KW-0472">Membrane</keyword>
<evidence type="ECO:0000313" key="3">
    <source>
        <dbReference type="EMBL" id="KAK2722399.1"/>
    </source>
</evidence>
<dbReference type="Pfam" id="PF07841">
    <property type="entry name" value="DM4_12"/>
    <property type="match status" value="1"/>
</dbReference>
<proteinExistence type="predicted"/>
<keyword evidence="2" id="KW-0732">Signal</keyword>
<accession>A0AA88LDJ2</accession>
<protein>
    <submittedName>
        <fullName evidence="3">Uncharacterized protein</fullName>
    </submittedName>
</protein>
<dbReference type="InterPro" id="IPR006631">
    <property type="entry name" value="DM4_12"/>
</dbReference>
<reference evidence="3" key="1">
    <citation type="submission" date="2023-07" db="EMBL/GenBank/DDBJ databases">
        <title>Chromosome-level genome assembly of Artemia franciscana.</title>
        <authorList>
            <person name="Jo E."/>
        </authorList>
    </citation>
    <scope>NUCLEOTIDE SEQUENCE</scope>
    <source>
        <tissue evidence="3">Whole body</tissue>
    </source>
</reference>
<keyword evidence="1" id="KW-0812">Transmembrane</keyword>